<evidence type="ECO:0000313" key="2">
    <source>
        <dbReference type="Proteomes" id="UP000644756"/>
    </source>
</evidence>
<gene>
    <name evidence="1" type="ORF">GCM10010916_26280</name>
</gene>
<dbReference type="AlphaFoldDB" id="A0A917FTU2"/>
<protein>
    <submittedName>
        <fullName evidence="1">Uncharacterized protein</fullName>
    </submittedName>
</protein>
<accession>A0A917FTU2</accession>
<reference evidence="1" key="1">
    <citation type="journal article" date="2014" name="Int. J. Syst. Evol. Microbiol.">
        <title>Complete genome sequence of Corynebacterium casei LMG S-19264T (=DSM 44701T), isolated from a smear-ripened cheese.</title>
        <authorList>
            <consortium name="US DOE Joint Genome Institute (JGI-PGF)"/>
            <person name="Walter F."/>
            <person name="Albersmeier A."/>
            <person name="Kalinowski J."/>
            <person name="Ruckert C."/>
        </authorList>
    </citation>
    <scope>NUCLEOTIDE SEQUENCE</scope>
    <source>
        <strain evidence="1">CGMCC 1.12987</strain>
    </source>
</reference>
<keyword evidence="2" id="KW-1185">Reference proteome</keyword>
<organism evidence="1 2">
    <name type="scientific">Paenibacillus abyssi</name>
    <dbReference type="NCBI Taxonomy" id="1340531"/>
    <lineage>
        <taxon>Bacteria</taxon>
        <taxon>Bacillati</taxon>
        <taxon>Bacillota</taxon>
        <taxon>Bacilli</taxon>
        <taxon>Bacillales</taxon>
        <taxon>Paenibacillaceae</taxon>
        <taxon>Paenibacillus</taxon>
    </lineage>
</organism>
<dbReference type="Proteomes" id="UP000644756">
    <property type="component" value="Unassembled WGS sequence"/>
</dbReference>
<dbReference type="EMBL" id="BMGR01000008">
    <property type="protein sequence ID" value="GGG08123.1"/>
    <property type="molecule type" value="Genomic_DNA"/>
</dbReference>
<reference evidence="1" key="2">
    <citation type="submission" date="2020-09" db="EMBL/GenBank/DDBJ databases">
        <authorList>
            <person name="Sun Q."/>
            <person name="Zhou Y."/>
        </authorList>
    </citation>
    <scope>NUCLEOTIDE SEQUENCE</scope>
    <source>
        <strain evidence="1">CGMCC 1.12987</strain>
    </source>
</reference>
<comment type="caution">
    <text evidence="1">The sequence shown here is derived from an EMBL/GenBank/DDBJ whole genome shotgun (WGS) entry which is preliminary data.</text>
</comment>
<name>A0A917FTU2_9BACL</name>
<sequence>MVNFSRFDNKNRPPRFVLRWRSRALGYEGYNTRNLDNSNAYRKNPAAESEATEKVRITEKVQSLKKLKRLYLFSFIIKVSQRAGERMIRQQQTLMLSPYADLYNIVVPKRQYAASDQQTG</sequence>
<evidence type="ECO:0000313" key="1">
    <source>
        <dbReference type="EMBL" id="GGG08123.1"/>
    </source>
</evidence>
<proteinExistence type="predicted"/>